<reference evidence="9" key="2">
    <citation type="submission" date="2025-08" db="UniProtKB">
        <authorList>
            <consortium name="Ensembl"/>
        </authorList>
    </citation>
    <scope>IDENTIFICATION</scope>
</reference>
<name>A0A4W5RTG0_9TELE</name>
<keyword evidence="10" id="KW-1185">Reference proteome</keyword>
<dbReference type="InterPro" id="IPR002302">
    <property type="entry name" value="Leu-tRNA-ligase"/>
</dbReference>
<dbReference type="GO" id="GO:0005739">
    <property type="term" value="C:mitochondrion"/>
    <property type="evidence" value="ECO:0007669"/>
    <property type="project" value="TreeGrafter"/>
</dbReference>
<evidence type="ECO:0000256" key="1">
    <source>
        <dbReference type="ARBA" id="ARBA00005594"/>
    </source>
</evidence>
<keyword evidence="5" id="KW-0067">ATP-binding</keyword>
<evidence type="ECO:0000256" key="4">
    <source>
        <dbReference type="ARBA" id="ARBA00022741"/>
    </source>
</evidence>
<accession>A0A4W5RTG0</accession>
<dbReference type="GeneTree" id="ENSGT00390000015114"/>
<comment type="similarity">
    <text evidence="1">Belongs to the class-I aminoacyl-tRNA synthetase family.</text>
</comment>
<dbReference type="Proteomes" id="UP000314982">
    <property type="component" value="Unassembled WGS sequence"/>
</dbReference>
<dbReference type="GO" id="GO:0005524">
    <property type="term" value="F:ATP binding"/>
    <property type="evidence" value="ECO:0007669"/>
    <property type="project" value="UniProtKB-KW"/>
</dbReference>
<evidence type="ECO:0000256" key="7">
    <source>
        <dbReference type="ARBA" id="ARBA00023146"/>
    </source>
</evidence>
<dbReference type="Pfam" id="PF00133">
    <property type="entry name" value="tRNA-synt_1"/>
    <property type="match status" value="1"/>
</dbReference>
<proteinExistence type="inferred from homology"/>
<evidence type="ECO:0000256" key="5">
    <source>
        <dbReference type="ARBA" id="ARBA00022840"/>
    </source>
</evidence>
<dbReference type="GO" id="GO:0032543">
    <property type="term" value="P:mitochondrial translation"/>
    <property type="evidence" value="ECO:0007669"/>
    <property type="project" value="TreeGrafter"/>
</dbReference>
<feature type="domain" description="Aminoacyl-tRNA synthetase class Ia" evidence="8">
    <location>
        <begin position="2"/>
        <end position="95"/>
    </location>
</feature>
<keyword evidence="7" id="KW-0030">Aminoacyl-tRNA synthetase</keyword>
<dbReference type="GO" id="GO:0004823">
    <property type="term" value="F:leucine-tRNA ligase activity"/>
    <property type="evidence" value="ECO:0007669"/>
    <property type="project" value="UniProtKB-EC"/>
</dbReference>
<reference evidence="9" key="3">
    <citation type="submission" date="2025-09" db="UniProtKB">
        <authorList>
            <consortium name="Ensembl"/>
        </authorList>
    </citation>
    <scope>IDENTIFICATION</scope>
</reference>
<sequence length="113" mass="13338">QLDSLGLCFNWDKEVTTCLPDYYRWTQWLFVKLFKAGLAYQKEAVVNWDAVDQTVLADEQVDDNGCSWRSGALVEQKLLRQWFIKTTNYAKLYLLLVMKLLSHERLLCEKTQK</sequence>
<dbReference type="InterPro" id="IPR014729">
    <property type="entry name" value="Rossmann-like_a/b/a_fold"/>
</dbReference>
<dbReference type="Ensembl" id="ENSHHUT00000092258.1">
    <property type="protein sequence ID" value="ENSHHUP00000089480.1"/>
    <property type="gene ID" value="ENSHHUG00000051593.1"/>
</dbReference>
<evidence type="ECO:0000256" key="6">
    <source>
        <dbReference type="ARBA" id="ARBA00022917"/>
    </source>
</evidence>
<evidence type="ECO:0000313" key="9">
    <source>
        <dbReference type="Ensembl" id="ENSHHUP00000089480.1"/>
    </source>
</evidence>
<keyword evidence="3" id="KW-0436">Ligase</keyword>
<keyword evidence="6" id="KW-0648">Protein biosynthesis</keyword>
<protein>
    <recommendedName>
        <fullName evidence="2">leucine--tRNA ligase</fullName>
        <ecNumber evidence="2">6.1.1.4</ecNumber>
    </recommendedName>
</protein>
<dbReference type="PANTHER" id="PTHR43740">
    <property type="entry name" value="LEUCYL-TRNA SYNTHETASE"/>
    <property type="match status" value="1"/>
</dbReference>
<reference evidence="10" key="1">
    <citation type="submission" date="2018-06" db="EMBL/GenBank/DDBJ databases">
        <title>Genome assembly of Danube salmon.</title>
        <authorList>
            <person name="Macqueen D.J."/>
            <person name="Gundappa M.K."/>
        </authorList>
    </citation>
    <scope>NUCLEOTIDE SEQUENCE [LARGE SCALE GENOMIC DNA]</scope>
</reference>
<dbReference type="EC" id="6.1.1.4" evidence="2"/>
<dbReference type="InterPro" id="IPR002300">
    <property type="entry name" value="aa-tRNA-synth_Ia"/>
</dbReference>
<dbReference type="SUPFAM" id="SSF52374">
    <property type="entry name" value="Nucleotidylyl transferase"/>
    <property type="match status" value="1"/>
</dbReference>
<evidence type="ECO:0000313" key="10">
    <source>
        <dbReference type="Proteomes" id="UP000314982"/>
    </source>
</evidence>
<evidence type="ECO:0000259" key="8">
    <source>
        <dbReference type="Pfam" id="PF00133"/>
    </source>
</evidence>
<dbReference type="GO" id="GO:0006429">
    <property type="term" value="P:leucyl-tRNA aminoacylation"/>
    <property type="evidence" value="ECO:0007669"/>
    <property type="project" value="InterPro"/>
</dbReference>
<evidence type="ECO:0000256" key="3">
    <source>
        <dbReference type="ARBA" id="ARBA00022598"/>
    </source>
</evidence>
<dbReference type="PRINTS" id="PR00985">
    <property type="entry name" value="TRNASYNTHLEU"/>
</dbReference>
<organism evidence="9 10">
    <name type="scientific">Hucho hucho</name>
    <name type="common">huchen</name>
    <dbReference type="NCBI Taxonomy" id="62062"/>
    <lineage>
        <taxon>Eukaryota</taxon>
        <taxon>Metazoa</taxon>
        <taxon>Chordata</taxon>
        <taxon>Craniata</taxon>
        <taxon>Vertebrata</taxon>
        <taxon>Euteleostomi</taxon>
        <taxon>Actinopterygii</taxon>
        <taxon>Neopterygii</taxon>
        <taxon>Teleostei</taxon>
        <taxon>Protacanthopterygii</taxon>
        <taxon>Salmoniformes</taxon>
        <taxon>Salmonidae</taxon>
        <taxon>Salmoninae</taxon>
        <taxon>Hucho</taxon>
    </lineage>
</organism>
<dbReference type="PANTHER" id="PTHR43740:SF2">
    <property type="entry name" value="LEUCINE--TRNA LIGASE, MITOCHONDRIAL"/>
    <property type="match status" value="1"/>
</dbReference>
<evidence type="ECO:0000256" key="2">
    <source>
        <dbReference type="ARBA" id="ARBA00013164"/>
    </source>
</evidence>
<dbReference type="Gene3D" id="3.40.50.620">
    <property type="entry name" value="HUPs"/>
    <property type="match status" value="1"/>
</dbReference>
<dbReference type="AlphaFoldDB" id="A0A4W5RTG0"/>
<keyword evidence="4" id="KW-0547">Nucleotide-binding</keyword>